<dbReference type="InterPro" id="IPR045337">
    <property type="entry name" value="MmgE_PrpD_C"/>
</dbReference>
<dbReference type="EMBL" id="JACIJG010000006">
    <property type="protein sequence ID" value="MBB5701963.1"/>
    <property type="molecule type" value="Genomic_DNA"/>
</dbReference>
<feature type="domain" description="MmgE/PrpD C-terminal" evidence="3">
    <location>
        <begin position="268"/>
        <end position="428"/>
    </location>
</feature>
<evidence type="ECO:0000259" key="2">
    <source>
        <dbReference type="Pfam" id="PF03972"/>
    </source>
</evidence>
<dbReference type="Gene3D" id="1.10.4100.10">
    <property type="entry name" value="2-methylcitrate dehydratase PrpD"/>
    <property type="match status" value="1"/>
</dbReference>
<comment type="caution">
    <text evidence="4">The sequence shown here is derived from an EMBL/GenBank/DDBJ whole genome shotgun (WGS) entry which is preliminary data.</text>
</comment>
<reference evidence="4 5" key="1">
    <citation type="submission" date="2020-08" db="EMBL/GenBank/DDBJ databases">
        <title>Genomic Encyclopedia of Type Strains, Phase IV (KMG-IV): sequencing the most valuable type-strain genomes for metagenomic binning, comparative biology and taxonomic classification.</title>
        <authorList>
            <person name="Goeker M."/>
        </authorList>
    </citation>
    <scope>NUCLEOTIDE SEQUENCE [LARGE SCALE GENOMIC DNA]</scope>
    <source>
        <strain evidence="4 5">DSM 26944</strain>
    </source>
</reference>
<dbReference type="Pfam" id="PF03972">
    <property type="entry name" value="MmgE_PrpD_N"/>
    <property type="match status" value="1"/>
</dbReference>
<name>A0A7W9AWN7_9HYPH</name>
<dbReference type="InterPro" id="IPR036148">
    <property type="entry name" value="MmgE/PrpD_sf"/>
</dbReference>
<proteinExistence type="inferred from homology"/>
<accession>A0A7W9AWN7</accession>
<evidence type="ECO:0000313" key="5">
    <source>
        <dbReference type="Proteomes" id="UP000555546"/>
    </source>
</evidence>
<protein>
    <submittedName>
        <fullName evidence="4">2-methylcitrate dehydratase PrpD</fullName>
    </submittedName>
</protein>
<feature type="domain" description="MmgE/PrpD N-terminal" evidence="2">
    <location>
        <begin position="8"/>
        <end position="243"/>
    </location>
</feature>
<dbReference type="InterPro" id="IPR045336">
    <property type="entry name" value="MmgE_PrpD_N"/>
</dbReference>
<dbReference type="SUPFAM" id="SSF103378">
    <property type="entry name" value="2-methylcitrate dehydratase PrpD"/>
    <property type="match status" value="1"/>
</dbReference>
<evidence type="ECO:0000313" key="4">
    <source>
        <dbReference type="EMBL" id="MBB5701963.1"/>
    </source>
</evidence>
<dbReference type="PANTHER" id="PTHR16943">
    <property type="entry name" value="2-METHYLCITRATE DEHYDRATASE-RELATED"/>
    <property type="match status" value="1"/>
</dbReference>
<dbReference type="InterPro" id="IPR042188">
    <property type="entry name" value="MmgE/PrpD_sf_2"/>
</dbReference>
<evidence type="ECO:0000256" key="1">
    <source>
        <dbReference type="ARBA" id="ARBA00006174"/>
    </source>
</evidence>
<dbReference type="Pfam" id="PF19305">
    <property type="entry name" value="MmgE_PrpD_C"/>
    <property type="match status" value="1"/>
</dbReference>
<dbReference type="PANTHER" id="PTHR16943:SF8">
    <property type="entry name" value="2-METHYLCITRATE DEHYDRATASE"/>
    <property type="match status" value="1"/>
</dbReference>
<comment type="similarity">
    <text evidence="1">Belongs to the PrpD family.</text>
</comment>
<dbReference type="InterPro" id="IPR042183">
    <property type="entry name" value="MmgE/PrpD_sf_1"/>
</dbReference>
<evidence type="ECO:0000259" key="3">
    <source>
        <dbReference type="Pfam" id="PF19305"/>
    </source>
</evidence>
<dbReference type="Proteomes" id="UP000555546">
    <property type="component" value="Unassembled WGS sequence"/>
</dbReference>
<sequence length="452" mass="48246">MDSITRKAAEFVANFDLSKVPTEAVHAARIGIVDCVGTMLAGAREPAVGLVATIATPATGSNDAPVAVNGQRYGAPDAALVNGVAAHVLDFDDVALAGHPSTVLVPLILAEGHILQSSGEDAIAAYLAGYELWAHLAELEPGHLHDRGFHPTAVMGTLACAAAAARLHRLSSEQTAHALAIAASLAAGLVANFGSMTKSLHAGRTAQSGIQAVRLAAAGYTGSLDALEHRTGFLRAFSPSGSPDVSADAFRIGEESMAARFGVNIKRYPTCYATHRAIDAMLDLVSEHDLAPQDIATVHVHTGITQRLMLRNHRPQTGLAAKFSMEFAMASAAVARRVGLQELTDDFVGRKDVQEMLERVDVTVNEEKATDADLPVAPFDLVWITLRDGTVLRHAPVEHARGSWQMQLDRDALQEKFEGCAGILLPEEKVGPLFEKLYRIEEMKDLRELDLV</sequence>
<organism evidence="4 5">
    <name type="scientific">Brucella daejeonensis</name>
    <dbReference type="NCBI Taxonomy" id="659015"/>
    <lineage>
        <taxon>Bacteria</taxon>
        <taxon>Pseudomonadati</taxon>
        <taxon>Pseudomonadota</taxon>
        <taxon>Alphaproteobacteria</taxon>
        <taxon>Hyphomicrobiales</taxon>
        <taxon>Brucellaceae</taxon>
        <taxon>Brucella/Ochrobactrum group</taxon>
        <taxon>Brucella</taxon>
    </lineage>
</organism>
<dbReference type="RefSeq" id="WP_183651001.1">
    <property type="nucleotide sequence ID" value="NZ_JACIJG010000006.1"/>
</dbReference>
<dbReference type="Gene3D" id="3.30.1330.120">
    <property type="entry name" value="2-methylcitrate dehydratase PrpD"/>
    <property type="match status" value="1"/>
</dbReference>
<gene>
    <name evidence="4" type="ORF">FHS76_001838</name>
</gene>
<keyword evidence="5" id="KW-1185">Reference proteome</keyword>
<dbReference type="AlphaFoldDB" id="A0A7W9AWN7"/>
<dbReference type="InterPro" id="IPR005656">
    <property type="entry name" value="MmgE_PrpD"/>
</dbReference>
<dbReference type="GO" id="GO:0016829">
    <property type="term" value="F:lyase activity"/>
    <property type="evidence" value="ECO:0007669"/>
    <property type="project" value="InterPro"/>
</dbReference>